<dbReference type="Pfam" id="PF11855">
    <property type="entry name" value="DUF3375"/>
    <property type="match status" value="1"/>
</dbReference>
<dbReference type="InterPro" id="IPR021804">
    <property type="entry name" value="DUF3375"/>
</dbReference>
<dbReference type="Proteomes" id="UP000183223">
    <property type="component" value="Unassembled WGS sequence"/>
</dbReference>
<dbReference type="GeneID" id="45656814"/>
<keyword evidence="3" id="KW-1185">Reference proteome</keyword>
<feature type="region of interest" description="Disordered" evidence="1">
    <location>
        <begin position="377"/>
        <end position="396"/>
    </location>
</feature>
<gene>
    <name evidence="2" type="ORF">SAMN02982990_01444</name>
</gene>
<name>A0A1G5QD66_PHOLU</name>
<evidence type="ECO:0000313" key="3">
    <source>
        <dbReference type="Proteomes" id="UP000183223"/>
    </source>
</evidence>
<sequence length="502" mass="56595">MLISSLFIHHHTEGDKLNFQGLQAKYRRLFQESAAWKLLRADNAPLILAFLGELFSEDSEVPFSRARVSLDAELVRCRELGLWETETGAGTYLNKWIREGWLREMDDTLTKTDASEIALRFSQGLDERNSGTTASHLRIVQEAVRDFAVAISPNADERVALLEDRKSEIQREIDALRAGVVTELTGAEQRERIREIYQLASVLTGDFRRVEDEIRRLDQEIRIQIIEGDSTRGDILLAVLEKEALLAKTDAGSAFESFFDLLCDQNRTMELRDQLRSILSRPVAEHLSAQQRQFLSQLMRELSRESDRVFQIRRRTEESLRAYIESGTAQENRAVDRLLGQLERLAIELKNSGYDLQTATTLSLPVGAASISSPESMLLKSPDEKLDTSGAEEQLNSREPSMQMLDCLDVVQIRLIAERALATLKEFGPMTIASIANYQPINSGLEELVAYLRVAKSVGAALLEEKESIEISDKRGVRLRASIPTFLLSADLFPNSLDELVL</sequence>
<dbReference type="AlphaFoldDB" id="A0A1G5QD66"/>
<organism evidence="2 3">
    <name type="scientific">Photorhabdus luminescens</name>
    <name type="common">Xenorhabdus luminescens</name>
    <dbReference type="NCBI Taxonomy" id="29488"/>
    <lineage>
        <taxon>Bacteria</taxon>
        <taxon>Pseudomonadati</taxon>
        <taxon>Pseudomonadota</taxon>
        <taxon>Gammaproteobacteria</taxon>
        <taxon>Enterobacterales</taxon>
        <taxon>Morganellaceae</taxon>
        <taxon>Photorhabdus</taxon>
    </lineage>
</organism>
<accession>A0A1G5QD66</accession>
<evidence type="ECO:0000256" key="1">
    <source>
        <dbReference type="SAM" id="MobiDB-lite"/>
    </source>
</evidence>
<proteinExistence type="predicted"/>
<dbReference type="EMBL" id="FMWJ01000005">
    <property type="protein sequence ID" value="SCZ59578.1"/>
    <property type="molecule type" value="Genomic_DNA"/>
</dbReference>
<protein>
    <recommendedName>
        <fullName evidence="4">DUF3375 domain-containing protein</fullName>
    </recommendedName>
</protein>
<evidence type="ECO:0008006" key="4">
    <source>
        <dbReference type="Google" id="ProtNLM"/>
    </source>
</evidence>
<evidence type="ECO:0000313" key="2">
    <source>
        <dbReference type="EMBL" id="SCZ59578.1"/>
    </source>
</evidence>
<reference evidence="3" key="1">
    <citation type="submission" date="2016-10" db="EMBL/GenBank/DDBJ databases">
        <authorList>
            <person name="Varghese N."/>
            <person name="Submissions S."/>
        </authorList>
    </citation>
    <scope>NUCLEOTIDE SEQUENCE [LARGE SCALE GENOMIC DNA]</scope>
    <source>
        <strain evidence="3">ATCC 29999</strain>
    </source>
</reference>
<dbReference type="RefSeq" id="WP_244161585.1">
    <property type="nucleotide sequence ID" value="NZ_CAWQXX010000046.1"/>
</dbReference>
<dbReference type="STRING" id="29488.KS18_17230"/>